<dbReference type="STRING" id="930129.SAMN05216352_103297"/>
<sequence>MYEKCAPAGIFDTKDIEQPPFMFIGVCIIFLCEEILNMNIQE</sequence>
<name>A0A1G8GAJ3_9BACI</name>
<evidence type="ECO:0000313" key="2">
    <source>
        <dbReference type="Proteomes" id="UP000199017"/>
    </source>
</evidence>
<evidence type="ECO:0000313" key="1">
    <source>
        <dbReference type="EMBL" id="SDH91291.1"/>
    </source>
</evidence>
<gene>
    <name evidence="1" type="ORF">SAMN05216352_103297</name>
</gene>
<dbReference type="EMBL" id="FNDU01000003">
    <property type="protein sequence ID" value="SDH91291.1"/>
    <property type="molecule type" value="Genomic_DNA"/>
</dbReference>
<dbReference type="AlphaFoldDB" id="A0A1G8GAJ3"/>
<organism evidence="1 2">
    <name type="scientific">Alteribacillus bidgolensis</name>
    <dbReference type="NCBI Taxonomy" id="930129"/>
    <lineage>
        <taxon>Bacteria</taxon>
        <taxon>Bacillati</taxon>
        <taxon>Bacillota</taxon>
        <taxon>Bacilli</taxon>
        <taxon>Bacillales</taxon>
        <taxon>Bacillaceae</taxon>
        <taxon>Alteribacillus</taxon>
    </lineage>
</organism>
<keyword evidence="2" id="KW-1185">Reference proteome</keyword>
<protein>
    <submittedName>
        <fullName evidence="1">Uncharacterized protein</fullName>
    </submittedName>
</protein>
<proteinExistence type="predicted"/>
<dbReference type="Proteomes" id="UP000199017">
    <property type="component" value="Unassembled WGS sequence"/>
</dbReference>
<reference evidence="1 2" key="1">
    <citation type="submission" date="2016-10" db="EMBL/GenBank/DDBJ databases">
        <authorList>
            <person name="de Groot N.N."/>
        </authorList>
    </citation>
    <scope>NUCLEOTIDE SEQUENCE [LARGE SCALE GENOMIC DNA]</scope>
    <source>
        <strain evidence="2">P4B,CCM 7963,CECT 7998,DSM 25260,IBRC-M 10614,KCTC 13821</strain>
    </source>
</reference>
<accession>A0A1G8GAJ3</accession>